<gene>
    <name evidence="2" type="ORF">EI97DRAFT_445391</name>
</gene>
<name>A0A6A6J8Q3_WESOR</name>
<dbReference type="GeneID" id="54553144"/>
<evidence type="ECO:0000256" key="1">
    <source>
        <dbReference type="SAM" id="MobiDB-lite"/>
    </source>
</evidence>
<accession>A0A6A6J8Q3</accession>
<proteinExistence type="predicted"/>
<feature type="region of interest" description="Disordered" evidence="1">
    <location>
        <begin position="1"/>
        <end position="45"/>
    </location>
</feature>
<keyword evidence="3" id="KW-1185">Reference proteome</keyword>
<dbReference type="RefSeq" id="XP_033650480.1">
    <property type="nucleotide sequence ID" value="XM_033799969.1"/>
</dbReference>
<sequence length="182" mass="20278">MQHQGPCLRVPSPVLPDPPSEKPTASGGWHTPGSRFNITSTPARSEKHTSRPIALFFVVSPLAFPLAYRHISDLTVWHSFLLASRSLLTHQDASTTQPLKDLAMRSEYFLVSYQAFARRARGETTFEIVKTFRPCTNPWPSQGLGSSADTRDSPMQIDQYEDYASAVLVLNSDKLQIGWCEG</sequence>
<protein>
    <submittedName>
        <fullName evidence="2">Uncharacterized protein</fullName>
    </submittedName>
</protein>
<reference evidence="2" key="1">
    <citation type="journal article" date="2020" name="Stud. Mycol.">
        <title>101 Dothideomycetes genomes: a test case for predicting lifestyles and emergence of pathogens.</title>
        <authorList>
            <person name="Haridas S."/>
            <person name="Albert R."/>
            <person name="Binder M."/>
            <person name="Bloem J."/>
            <person name="Labutti K."/>
            <person name="Salamov A."/>
            <person name="Andreopoulos B."/>
            <person name="Baker S."/>
            <person name="Barry K."/>
            <person name="Bills G."/>
            <person name="Bluhm B."/>
            <person name="Cannon C."/>
            <person name="Castanera R."/>
            <person name="Culley D."/>
            <person name="Daum C."/>
            <person name="Ezra D."/>
            <person name="Gonzalez J."/>
            <person name="Henrissat B."/>
            <person name="Kuo A."/>
            <person name="Liang C."/>
            <person name="Lipzen A."/>
            <person name="Lutzoni F."/>
            <person name="Magnuson J."/>
            <person name="Mondo S."/>
            <person name="Nolan M."/>
            <person name="Ohm R."/>
            <person name="Pangilinan J."/>
            <person name="Park H.-J."/>
            <person name="Ramirez L."/>
            <person name="Alfaro M."/>
            <person name="Sun H."/>
            <person name="Tritt A."/>
            <person name="Yoshinaga Y."/>
            <person name="Zwiers L.-H."/>
            <person name="Turgeon B."/>
            <person name="Goodwin S."/>
            <person name="Spatafora J."/>
            <person name="Crous P."/>
            <person name="Grigoriev I."/>
        </authorList>
    </citation>
    <scope>NUCLEOTIDE SEQUENCE</scope>
    <source>
        <strain evidence="2">CBS 379.55</strain>
    </source>
</reference>
<evidence type="ECO:0000313" key="3">
    <source>
        <dbReference type="Proteomes" id="UP000800097"/>
    </source>
</evidence>
<organism evidence="2 3">
    <name type="scientific">Westerdykella ornata</name>
    <dbReference type="NCBI Taxonomy" id="318751"/>
    <lineage>
        <taxon>Eukaryota</taxon>
        <taxon>Fungi</taxon>
        <taxon>Dikarya</taxon>
        <taxon>Ascomycota</taxon>
        <taxon>Pezizomycotina</taxon>
        <taxon>Dothideomycetes</taxon>
        <taxon>Pleosporomycetidae</taxon>
        <taxon>Pleosporales</taxon>
        <taxon>Sporormiaceae</taxon>
        <taxon>Westerdykella</taxon>
    </lineage>
</organism>
<feature type="compositionally biased region" description="Polar residues" evidence="1">
    <location>
        <begin position="34"/>
        <end position="43"/>
    </location>
</feature>
<evidence type="ECO:0000313" key="2">
    <source>
        <dbReference type="EMBL" id="KAF2272941.1"/>
    </source>
</evidence>
<dbReference type="EMBL" id="ML986515">
    <property type="protein sequence ID" value="KAF2272941.1"/>
    <property type="molecule type" value="Genomic_DNA"/>
</dbReference>
<dbReference type="AlphaFoldDB" id="A0A6A6J8Q3"/>
<dbReference type="Proteomes" id="UP000800097">
    <property type="component" value="Unassembled WGS sequence"/>
</dbReference>